<keyword evidence="4" id="KW-0472">Membrane</keyword>
<dbReference type="Gene3D" id="3.30.565.10">
    <property type="entry name" value="Histidine kinase-like ATPase, C-terminal domain"/>
    <property type="match status" value="1"/>
</dbReference>
<dbReference type="GO" id="GO:0016301">
    <property type="term" value="F:kinase activity"/>
    <property type="evidence" value="ECO:0007669"/>
    <property type="project" value="UniProtKB-KW"/>
</dbReference>
<name>A0A4Q7KNW1_9PSEU</name>
<dbReference type="Proteomes" id="UP000294257">
    <property type="component" value="Unassembled WGS sequence"/>
</dbReference>
<dbReference type="EMBL" id="SGWQ01000005">
    <property type="protein sequence ID" value="RZS37660.1"/>
    <property type="molecule type" value="Genomic_DNA"/>
</dbReference>
<evidence type="ECO:0000256" key="1">
    <source>
        <dbReference type="ARBA" id="ARBA00022679"/>
    </source>
</evidence>
<organism evidence="7 8">
    <name type="scientific">Herbihabitans rhizosphaerae</name>
    <dbReference type="NCBI Taxonomy" id="1872711"/>
    <lineage>
        <taxon>Bacteria</taxon>
        <taxon>Bacillati</taxon>
        <taxon>Actinomycetota</taxon>
        <taxon>Actinomycetes</taxon>
        <taxon>Pseudonocardiales</taxon>
        <taxon>Pseudonocardiaceae</taxon>
        <taxon>Herbihabitans</taxon>
    </lineage>
</organism>
<dbReference type="Pfam" id="PF19354">
    <property type="entry name" value="DUF5931"/>
    <property type="match status" value="1"/>
</dbReference>
<feature type="transmembrane region" description="Helical" evidence="4">
    <location>
        <begin position="21"/>
        <end position="37"/>
    </location>
</feature>
<keyword evidence="2 7" id="KW-0418">Kinase</keyword>
<sequence length="401" mass="42283">MRAERSVLTRDPVTPMWVGTAGLRVLTYLFALAAVIVHHDDYARPTLGWIVLGAMTVWTVFATAANLAEWGRRPIGAIADVLVTSVLVASSAWILTPAQHAAITPLVTTVWASVPPVAAGVVGGRVAGVAGGLVVAVANGIARQAINTDVVRDAVLLIAAGLLIGMASTAVRRSDERLRLALRAEAATAERERLARSIHDSVLQVLARVRRRGSEVGGEAGEIGRLAGEQEVALRSLVSTTAPESNADGTSDVRPHLQMLASGRVQVSAPATPVMLPAPVVVELAWLVREALENVHKHAGPSARAWVLLEDVGDEVVVSVRDDGVGIAPGRLDAAAQQGRMGVARSIRGRVDDLGGTITLETAPDAGTEWEVRLPRAAEPVPTRWRALMNRLTRRDGGARA</sequence>
<feature type="transmembrane region" description="Helical" evidence="4">
    <location>
        <begin position="75"/>
        <end position="96"/>
    </location>
</feature>
<dbReference type="AlphaFoldDB" id="A0A4Q7KNW1"/>
<feature type="domain" description="Histidine kinase/HSP90-like ATPase" evidence="5">
    <location>
        <begin position="284"/>
        <end position="376"/>
    </location>
</feature>
<dbReference type="OrthoDB" id="5181554at2"/>
<gene>
    <name evidence="7" type="ORF">EV193_105218</name>
</gene>
<dbReference type="SUPFAM" id="SSF55874">
    <property type="entry name" value="ATPase domain of HSP90 chaperone/DNA topoisomerase II/histidine kinase"/>
    <property type="match status" value="1"/>
</dbReference>
<evidence type="ECO:0000256" key="2">
    <source>
        <dbReference type="ARBA" id="ARBA00022777"/>
    </source>
</evidence>
<dbReference type="RefSeq" id="WP_130345125.1">
    <property type="nucleotide sequence ID" value="NZ_SGWQ01000005.1"/>
</dbReference>
<feature type="transmembrane region" description="Helical" evidence="4">
    <location>
        <begin position="49"/>
        <end position="68"/>
    </location>
</feature>
<keyword evidence="1" id="KW-0808">Transferase</keyword>
<dbReference type="InterPro" id="IPR036890">
    <property type="entry name" value="HATPase_C_sf"/>
</dbReference>
<evidence type="ECO:0000256" key="4">
    <source>
        <dbReference type="SAM" id="Phobius"/>
    </source>
</evidence>
<dbReference type="Pfam" id="PF02518">
    <property type="entry name" value="HATPase_c"/>
    <property type="match status" value="1"/>
</dbReference>
<evidence type="ECO:0000259" key="5">
    <source>
        <dbReference type="Pfam" id="PF02518"/>
    </source>
</evidence>
<evidence type="ECO:0000313" key="7">
    <source>
        <dbReference type="EMBL" id="RZS37660.1"/>
    </source>
</evidence>
<dbReference type="NCBIfam" id="NF047322">
    <property type="entry name" value="HK_morpho_MacS"/>
    <property type="match status" value="1"/>
</dbReference>
<evidence type="ECO:0000259" key="6">
    <source>
        <dbReference type="Pfam" id="PF19354"/>
    </source>
</evidence>
<comment type="caution">
    <text evidence="7">The sequence shown here is derived from an EMBL/GenBank/DDBJ whole genome shotgun (WGS) entry which is preliminary data.</text>
</comment>
<feature type="domain" description="DUF5931" evidence="6">
    <location>
        <begin position="14"/>
        <end position="177"/>
    </location>
</feature>
<evidence type="ECO:0000256" key="3">
    <source>
        <dbReference type="ARBA" id="ARBA00023012"/>
    </source>
</evidence>
<reference evidence="7 8" key="1">
    <citation type="submission" date="2019-02" db="EMBL/GenBank/DDBJ databases">
        <title>Genomic Encyclopedia of Type Strains, Phase IV (KMG-IV): sequencing the most valuable type-strain genomes for metagenomic binning, comparative biology and taxonomic classification.</title>
        <authorList>
            <person name="Goeker M."/>
        </authorList>
    </citation>
    <scope>NUCLEOTIDE SEQUENCE [LARGE SCALE GENOMIC DNA]</scope>
    <source>
        <strain evidence="7 8">DSM 101727</strain>
    </source>
</reference>
<dbReference type="PANTHER" id="PTHR24421">
    <property type="entry name" value="NITRATE/NITRITE SENSOR PROTEIN NARX-RELATED"/>
    <property type="match status" value="1"/>
</dbReference>
<feature type="transmembrane region" description="Helical" evidence="4">
    <location>
        <begin position="154"/>
        <end position="171"/>
    </location>
</feature>
<dbReference type="InterPro" id="IPR045975">
    <property type="entry name" value="DUF5931"/>
</dbReference>
<keyword evidence="4" id="KW-0812">Transmembrane</keyword>
<keyword evidence="3" id="KW-0902">Two-component regulatory system</keyword>
<evidence type="ECO:0000313" key="8">
    <source>
        <dbReference type="Proteomes" id="UP000294257"/>
    </source>
</evidence>
<dbReference type="GO" id="GO:0000160">
    <property type="term" value="P:phosphorelay signal transduction system"/>
    <property type="evidence" value="ECO:0007669"/>
    <property type="project" value="UniProtKB-KW"/>
</dbReference>
<dbReference type="InterPro" id="IPR050482">
    <property type="entry name" value="Sensor_HK_TwoCompSys"/>
</dbReference>
<keyword evidence="4" id="KW-1133">Transmembrane helix</keyword>
<dbReference type="CDD" id="cd16917">
    <property type="entry name" value="HATPase_UhpB-NarQ-NarX-like"/>
    <property type="match status" value="1"/>
</dbReference>
<accession>A0A4Q7KNW1</accession>
<protein>
    <submittedName>
        <fullName evidence="7">Signal transduction histidine kinase</fullName>
    </submittedName>
</protein>
<dbReference type="PANTHER" id="PTHR24421:SF61">
    <property type="entry name" value="OXYGEN SENSOR HISTIDINE KINASE NREB"/>
    <property type="match status" value="1"/>
</dbReference>
<dbReference type="InterPro" id="IPR003594">
    <property type="entry name" value="HATPase_dom"/>
</dbReference>
<keyword evidence="8" id="KW-1185">Reference proteome</keyword>
<proteinExistence type="predicted"/>
<feature type="transmembrane region" description="Helical" evidence="4">
    <location>
        <begin position="116"/>
        <end position="142"/>
    </location>
</feature>